<accession>A0AAE6H3A0</accession>
<dbReference type="RefSeq" id="YP_010799884.1">
    <property type="nucleotide sequence ID" value="NC_076692.1"/>
</dbReference>
<feature type="region of interest" description="Disordered" evidence="1">
    <location>
        <begin position="221"/>
        <end position="278"/>
    </location>
</feature>
<feature type="compositionally biased region" description="Low complexity" evidence="1">
    <location>
        <begin position="127"/>
        <end position="140"/>
    </location>
</feature>
<proteinExistence type="predicted"/>
<reference evidence="2" key="1">
    <citation type="journal article" date="2019" name="Viruses">
        <title>A Nymphalid-Infecting Group I Alphabaculovirus Isolated from the Major Passion Fruit Caterpillar Pest Dione juno juno (Lepidoptera: Nymphalidae).</title>
        <authorList>
            <person name="Ribeiro B.M."/>
            <person name="Dos Santos E.R."/>
            <person name="Trentin L.B."/>
            <person name="da Silva L.A."/>
            <person name="de Melo F.L."/>
            <person name="Kitajima E.W."/>
            <person name="Ardisson-Araujo D.M.P."/>
        </authorList>
    </citation>
    <scope>NUCLEOTIDE SEQUENCE</scope>
    <source>
        <strain evidence="2">Araguari-MG</strain>
    </source>
</reference>
<dbReference type="Proteomes" id="UP000831804">
    <property type="component" value="Segment"/>
</dbReference>
<protein>
    <submittedName>
        <fullName evidence="2">39K</fullName>
    </submittedName>
</protein>
<feature type="compositionally biased region" description="Polar residues" evidence="1">
    <location>
        <begin position="265"/>
        <end position="278"/>
    </location>
</feature>
<dbReference type="GeneID" id="80538250"/>
<evidence type="ECO:0000313" key="2">
    <source>
        <dbReference type="EMBL" id="QDL57068.1"/>
    </source>
</evidence>
<sequence>MVNPPETAVHNEQLFTNNVSLINRLENSMFNKSNFDYLKTCINFFERKSVNYTVVALPCAGDERKATKRPKRVNNHNMYILFNSFYTKIRKPEWPNSPTMWDTVKAQKELADFVRVFDHTQKLGKSIANRSTASNSSSTETNKRRRSEVVSPAEVQENCDQRDKLYCEFYNVLNETFKNGVAPASSSIYDNVITRESITKNMELFKNIALKLPSPGYVPLPVSTTKKRRGAPPPSLGAAPPKKIAKQRRDTKTPQSSPPPPPSSMYVSDNTQDTNMSE</sequence>
<gene>
    <name evidence="2" type="primary">39k</name>
    <name evidence="2" type="ORF">DijuNPV-ORF-132</name>
</gene>
<name>A0AAE6H3A0_9ABAC</name>
<dbReference type="Pfam" id="PF05311">
    <property type="entry name" value="Baculo_PP31"/>
    <property type="match status" value="1"/>
</dbReference>
<dbReference type="EMBL" id="MK558262">
    <property type="protein sequence ID" value="QDL57068.1"/>
    <property type="molecule type" value="Genomic_DNA"/>
</dbReference>
<dbReference type="InterPro" id="IPR007975">
    <property type="entry name" value="Baculo_pp39"/>
</dbReference>
<evidence type="ECO:0000313" key="3">
    <source>
        <dbReference type="Proteomes" id="UP000831804"/>
    </source>
</evidence>
<feature type="region of interest" description="Disordered" evidence="1">
    <location>
        <begin position="127"/>
        <end position="155"/>
    </location>
</feature>
<organism evidence="2 3">
    <name type="scientific">Dione juno nucleopolyhedrovirus</name>
    <dbReference type="NCBI Taxonomy" id="2594175"/>
    <lineage>
        <taxon>Viruses</taxon>
        <taxon>Viruses incertae sedis</taxon>
        <taxon>Naldaviricetes</taxon>
        <taxon>Lefavirales</taxon>
        <taxon>Baculoviridae</taxon>
        <taxon>Alphabaculovirus</taxon>
        <taxon>Alphabaculovirus dijunonis</taxon>
    </lineage>
</organism>
<dbReference type="KEGG" id="vg:80538250"/>
<keyword evidence="3" id="KW-1185">Reference proteome</keyword>
<evidence type="ECO:0000256" key="1">
    <source>
        <dbReference type="SAM" id="MobiDB-lite"/>
    </source>
</evidence>